<reference evidence="1 2" key="1">
    <citation type="submission" date="2019-02" db="EMBL/GenBank/DDBJ databases">
        <title>Deep-cultivation of Planctomycetes and their phenomic and genomic characterization uncovers novel biology.</title>
        <authorList>
            <person name="Wiegand S."/>
            <person name="Jogler M."/>
            <person name="Boedeker C."/>
            <person name="Pinto D."/>
            <person name="Vollmers J."/>
            <person name="Rivas-Marin E."/>
            <person name="Kohn T."/>
            <person name="Peeters S.H."/>
            <person name="Heuer A."/>
            <person name="Rast P."/>
            <person name="Oberbeckmann S."/>
            <person name="Bunk B."/>
            <person name="Jeske O."/>
            <person name="Meyerdierks A."/>
            <person name="Storesund J.E."/>
            <person name="Kallscheuer N."/>
            <person name="Luecker S."/>
            <person name="Lage O.M."/>
            <person name="Pohl T."/>
            <person name="Merkel B.J."/>
            <person name="Hornburger P."/>
            <person name="Mueller R.-W."/>
            <person name="Bruemmer F."/>
            <person name="Labrenz M."/>
            <person name="Spormann A.M."/>
            <person name="Op Den Camp H."/>
            <person name="Overmann J."/>
            <person name="Amann R."/>
            <person name="Jetten M.S.M."/>
            <person name="Mascher T."/>
            <person name="Medema M.H."/>
            <person name="Devos D.P."/>
            <person name="Kaster A.-K."/>
            <person name="Ovreas L."/>
            <person name="Rohde M."/>
            <person name="Galperin M.Y."/>
            <person name="Jogler C."/>
        </authorList>
    </citation>
    <scope>NUCLEOTIDE SEQUENCE [LARGE SCALE GENOMIC DNA]</scope>
    <source>
        <strain evidence="1 2">Poly51</strain>
    </source>
</reference>
<comment type="caution">
    <text evidence="1">The sequence shown here is derived from an EMBL/GenBank/DDBJ whole genome shotgun (WGS) entry which is preliminary data.</text>
</comment>
<organism evidence="1 2">
    <name type="scientific">Rubripirellula tenax</name>
    <dbReference type="NCBI Taxonomy" id="2528015"/>
    <lineage>
        <taxon>Bacteria</taxon>
        <taxon>Pseudomonadati</taxon>
        <taxon>Planctomycetota</taxon>
        <taxon>Planctomycetia</taxon>
        <taxon>Pirellulales</taxon>
        <taxon>Pirellulaceae</taxon>
        <taxon>Rubripirellula</taxon>
    </lineage>
</organism>
<protein>
    <submittedName>
        <fullName evidence="1">Uncharacterized protein</fullName>
    </submittedName>
</protein>
<dbReference type="EMBL" id="SJPW01000001">
    <property type="protein sequence ID" value="TWU60730.1"/>
    <property type="molecule type" value="Genomic_DNA"/>
</dbReference>
<keyword evidence="2" id="KW-1185">Reference proteome</keyword>
<proteinExistence type="predicted"/>
<sequence>MINHSQPNLICAFAAVCFVLTCLCSIDWKTTNELRVAQNGFSTGGKRTPFQSPYSNTLSPYLDLLRNDNSALSPYHSFVRPRQRLQQTLGQQAASLRQLQRSVGQPGIAAPVQQRLPTGRGGSFNNHLHFYDFNSAQMR</sequence>
<dbReference type="Proteomes" id="UP000318288">
    <property type="component" value="Unassembled WGS sequence"/>
</dbReference>
<name>A0A5C6FII0_9BACT</name>
<evidence type="ECO:0000313" key="2">
    <source>
        <dbReference type="Proteomes" id="UP000318288"/>
    </source>
</evidence>
<dbReference type="AlphaFoldDB" id="A0A5C6FII0"/>
<evidence type="ECO:0000313" key="1">
    <source>
        <dbReference type="EMBL" id="TWU60730.1"/>
    </source>
</evidence>
<accession>A0A5C6FII0</accession>
<gene>
    <name evidence="1" type="ORF">Poly51_10110</name>
</gene>